<dbReference type="Pfam" id="PF02875">
    <property type="entry name" value="Mur_ligase_C"/>
    <property type="match status" value="1"/>
</dbReference>
<keyword evidence="4" id="KW-0460">Magnesium</keyword>
<dbReference type="Gene3D" id="3.90.190.20">
    <property type="entry name" value="Mur ligase, C-terminal domain"/>
    <property type="match status" value="1"/>
</dbReference>
<dbReference type="InterPro" id="IPR036565">
    <property type="entry name" value="Mur-like_cat_sf"/>
</dbReference>
<keyword evidence="4" id="KW-0436">Ligase</keyword>
<comment type="caution">
    <text evidence="4">Lacks conserved residue(s) required for the propagation of feature annotation.</text>
</comment>
<comment type="catalytic activity">
    <reaction evidence="4">
        <text>UDP-N-acetyl-alpha-D-muramoyl-L-alanyl-D-glutamate + meso-2,6-diaminopimelate + ATP = UDP-N-acetyl-alpha-D-muramoyl-L-alanyl-gamma-D-glutamyl-meso-2,6-diaminopimelate + ADP + phosphate + H(+)</text>
        <dbReference type="Rhea" id="RHEA:23676"/>
        <dbReference type="ChEBI" id="CHEBI:15378"/>
        <dbReference type="ChEBI" id="CHEBI:30616"/>
        <dbReference type="ChEBI" id="CHEBI:43474"/>
        <dbReference type="ChEBI" id="CHEBI:57791"/>
        <dbReference type="ChEBI" id="CHEBI:83900"/>
        <dbReference type="ChEBI" id="CHEBI:83905"/>
        <dbReference type="ChEBI" id="CHEBI:456216"/>
        <dbReference type="EC" id="6.3.2.13"/>
    </reaction>
</comment>
<evidence type="ECO:0000256" key="5">
    <source>
        <dbReference type="RuleBase" id="RU004135"/>
    </source>
</evidence>
<dbReference type="PANTHER" id="PTHR23135:SF4">
    <property type="entry name" value="UDP-N-ACETYLMURAMOYL-L-ALANYL-D-GLUTAMATE--2,6-DIAMINOPIMELATE LIGASE MURE HOMOLOG, CHLOROPLASTIC"/>
    <property type="match status" value="1"/>
</dbReference>
<accession>U3GVC1</accession>
<protein>
    <recommendedName>
        <fullName evidence="4">UDP-N-acetylmuramoyl-L-alanyl-D-glutamate--2,6-diaminopimelate ligase</fullName>
        <ecNumber evidence="4">6.3.2.13</ecNumber>
    </recommendedName>
    <alternativeName>
        <fullName evidence="4">Meso-A2pm-adding enzyme</fullName>
    </alternativeName>
    <alternativeName>
        <fullName evidence="4">Meso-diaminopimelate-adding enzyme</fullName>
    </alternativeName>
    <alternativeName>
        <fullName evidence="4">UDP-MurNAc-L-Ala-D-Glu:meso-diaminopimelate ligase</fullName>
    </alternativeName>
    <alternativeName>
        <fullName evidence="4">UDP-MurNAc-tripeptide synthetase</fullName>
    </alternativeName>
    <alternativeName>
        <fullName evidence="4">UDP-N-acetylmuramyl-tripeptide synthetase</fullName>
    </alternativeName>
</protein>
<dbReference type="eggNOG" id="COG0769">
    <property type="taxonomic scope" value="Bacteria"/>
</dbReference>
<dbReference type="Gene3D" id="3.40.1190.10">
    <property type="entry name" value="Mur-like, catalytic domain"/>
    <property type="match status" value="1"/>
</dbReference>
<evidence type="ECO:0000256" key="3">
    <source>
        <dbReference type="ARBA" id="ARBA00023306"/>
    </source>
</evidence>
<dbReference type="InterPro" id="IPR004101">
    <property type="entry name" value="Mur_ligase_C"/>
</dbReference>
<feature type="binding site" evidence="4">
    <location>
        <position position="469"/>
    </location>
    <ligand>
        <name>meso-2,6-diaminopimelate</name>
        <dbReference type="ChEBI" id="CHEBI:57791"/>
    </ligand>
</feature>
<keyword evidence="2 4" id="KW-0132">Cell division</keyword>
<keyword evidence="3 4" id="KW-0131">Cell cycle</keyword>
<keyword evidence="9" id="KW-1185">Reference proteome</keyword>
<reference evidence="8 9" key="1">
    <citation type="journal article" date="2013" name="Genome Announc.">
        <title>Whole-Genome Sequence of the Clinical Strain Corynebacterium argentoratense DSM 44202, Isolated from a Human Throat Specimen.</title>
        <authorList>
            <person name="Bomholt C."/>
            <person name="Glaub A."/>
            <person name="Gravermann K."/>
            <person name="Albersmeier A."/>
            <person name="Brinkrolf K."/>
            <person name="Ruckert C."/>
            <person name="Tauch A."/>
        </authorList>
    </citation>
    <scope>NUCLEOTIDE SEQUENCE [LARGE SCALE GENOMIC DNA]</scope>
    <source>
        <strain evidence="8">DSM 44202</strain>
    </source>
</reference>
<dbReference type="GO" id="GO:0000287">
    <property type="term" value="F:magnesium ion binding"/>
    <property type="evidence" value="ECO:0007669"/>
    <property type="project" value="UniProtKB-UniRule"/>
</dbReference>
<dbReference type="GO" id="GO:0051301">
    <property type="term" value="P:cell division"/>
    <property type="evidence" value="ECO:0007669"/>
    <property type="project" value="UniProtKB-KW"/>
</dbReference>
<dbReference type="EMBL" id="CP006365">
    <property type="protein sequence ID" value="AGU15460.1"/>
    <property type="molecule type" value="Genomic_DNA"/>
</dbReference>
<dbReference type="InterPro" id="IPR036615">
    <property type="entry name" value="Mur_ligase_C_dom_sf"/>
</dbReference>
<feature type="domain" description="Mur ligase C-terminal" evidence="6">
    <location>
        <begin position="340"/>
        <end position="467"/>
    </location>
</feature>
<dbReference type="HAMAP" id="MF_00208">
    <property type="entry name" value="MurE"/>
    <property type="match status" value="1"/>
</dbReference>
<name>U3GVC1_9CORY</name>
<feature type="binding site" evidence="4">
    <location>
        <position position="389"/>
    </location>
    <ligand>
        <name>meso-2,6-diaminopimelate</name>
        <dbReference type="ChEBI" id="CHEBI:57791"/>
    </ligand>
</feature>
<evidence type="ECO:0000256" key="4">
    <source>
        <dbReference type="HAMAP-Rule" id="MF_00208"/>
    </source>
</evidence>
<dbReference type="AlphaFoldDB" id="U3GVC1"/>
<gene>
    <name evidence="4" type="primary">murE</name>
    <name evidence="8" type="ORF">CARG_06680</name>
</gene>
<comment type="pathway">
    <text evidence="4 5">Cell wall biogenesis; peptidoglycan biosynthesis.</text>
</comment>
<dbReference type="InterPro" id="IPR005761">
    <property type="entry name" value="UDP-N-AcMur-Glu-dNH2Pim_ligase"/>
</dbReference>
<dbReference type="GO" id="GO:0005524">
    <property type="term" value="F:ATP binding"/>
    <property type="evidence" value="ECO:0007669"/>
    <property type="project" value="UniProtKB-UniRule"/>
</dbReference>
<dbReference type="Pfam" id="PF08245">
    <property type="entry name" value="Mur_ligase_M"/>
    <property type="match status" value="1"/>
</dbReference>
<feature type="binding site" evidence="4">
    <location>
        <position position="198"/>
    </location>
    <ligand>
        <name>UDP-N-acetyl-alpha-D-muramoyl-L-alanyl-D-glutamate</name>
        <dbReference type="ChEBI" id="CHEBI:83900"/>
    </ligand>
</feature>
<dbReference type="RefSeq" id="WP_020976618.1">
    <property type="nucleotide sequence ID" value="NC_022198.1"/>
</dbReference>
<comment type="similarity">
    <text evidence="1 4">Belongs to the MurCDEF family. MurE subfamily.</text>
</comment>
<dbReference type="InterPro" id="IPR013221">
    <property type="entry name" value="Mur_ligase_cen"/>
</dbReference>
<sequence length="501" mass="52507">MSVVECPTLAQLADIAGGRIDSIVDVAGVTVQAIGINAQELPQGGVFAAVPGSNAHGARFAGQADASAVLTDAQGLSIVRDELGLDVPVIVVDQVREVLGAVSSAVYGNPSQSLRIIGITGTSGKTTTSYLMEKALMAQGKKVGLIGTTGTRIDGRAVPTKLTTPEAPKLQELFASMRDQGVTDVVMEVSSHAISLGRVAGTRFVVKAFNNLSQDHLDFHHSMEEYFEAKAAWFVPDDQCTFIVNVDDQWGRTLADRTGALTLSLHDAAGVEVSQRVTAGDNSQSFVWRREGGEPVKVSIPLPGEFNVANAAMALACVSVVDPDGVAVAAEALGQVAVPGRMQRVDVGQDFLAVVDYAHKPAAIAAILEELSSQVKGRIGVVVGAGGDRDQAKRPLMGREAARCADLVVVTDDNPRSEDPALIRAAVLEGTQGTNAEVVEIGDRAQAIAQAVAWAQPGDAIVVAGKGHETGQIIGGVTHHFDDREQLEAAIVARLDEERQR</sequence>
<keyword evidence="4 5" id="KW-0961">Cell wall biogenesis/degradation</keyword>
<feature type="short sequence motif" description="Meso-diaminopimelate recognition motif" evidence="4">
    <location>
        <begin position="413"/>
        <end position="416"/>
    </location>
</feature>
<dbReference type="NCBIfam" id="TIGR01085">
    <property type="entry name" value="murE"/>
    <property type="match status" value="1"/>
</dbReference>
<keyword evidence="4" id="KW-0067">ATP-binding</keyword>
<dbReference type="GO" id="GO:0008765">
    <property type="term" value="F:UDP-N-acetylmuramoylalanyl-D-glutamate-2,6-diaminopimelate ligase activity"/>
    <property type="evidence" value="ECO:0007669"/>
    <property type="project" value="UniProtKB-UniRule"/>
</dbReference>
<dbReference type="STRING" id="1348662.CARG_06680"/>
<keyword evidence="4 5" id="KW-0573">Peptidoglycan synthesis</keyword>
<feature type="binding site" evidence="4">
    <location>
        <begin position="121"/>
        <end position="127"/>
    </location>
    <ligand>
        <name>ATP</name>
        <dbReference type="ChEBI" id="CHEBI:30616"/>
    </ligand>
</feature>
<evidence type="ECO:0000256" key="1">
    <source>
        <dbReference type="ARBA" id="ARBA00005898"/>
    </source>
</evidence>
<dbReference type="NCBIfam" id="NF001126">
    <property type="entry name" value="PRK00139.1-4"/>
    <property type="match status" value="1"/>
</dbReference>
<dbReference type="Proteomes" id="UP000016943">
    <property type="component" value="Chromosome"/>
</dbReference>
<dbReference type="EC" id="6.3.2.13" evidence="4"/>
<evidence type="ECO:0000313" key="8">
    <source>
        <dbReference type="EMBL" id="AGU15460.1"/>
    </source>
</evidence>
<evidence type="ECO:0000256" key="2">
    <source>
        <dbReference type="ARBA" id="ARBA00022618"/>
    </source>
</evidence>
<dbReference type="SUPFAM" id="SSF63418">
    <property type="entry name" value="MurE/MurF N-terminal domain"/>
    <property type="match status" value="1"/>
</dbReference>
<dbReference type="GO" id="GO:0005737">
    <property type="term" value="C:cytoplasm"/>
    <property type="evidence" value="ECO:0007669"/>
    <property type="project" value="UniProtKB-SubCell"/>
</dbReference>
<feature type="binding site" evidence="4">
    <location>
        <position position="190"/>
    </location>
    <ligand>
        <name>UDP-N-acetyl-alpha-D-muramoyl-L-alanyl-D-glutamate</name>
        <dbReference type="ChEBI" id="CHEBI:83900"/>
    </ligand>
</feature>
<feature type="binding site" evidence="4">
    <location>
        <begin position="413"/>
        <end position="416"/>
    </location>
    <ligand>
        <name>meso-2,6-diaminopimelate</name>
        <dbReference type="ChEBI" id="CHEBI:57791"/>
    </ligand>
</feature>
<keyword evidence="4" id="KW-0547">Nucleotide-binding</keyword>
<keyword evidence="4" id="KW-0963">Cytoplasm</keyword>
<evidence type="ECO:0000259" key="7">
    <source>
        <dbReference type="Pfam" id="PF08245"/>
    </source>
</evidence>
<evidence type="ECO:0000313" key="9">
    <source>
        <dbReference type="Proteomes" id="UP000016943"/>
    </source>
</evidence>
<proteinExistence type="inferred from homology"/>
<feature type="modified residue" description="N6-carboxylysine" evidence="4">
    <location>
        <position position="230"/>
    </location>
</feature>
<dbReference type="Gene3D" id="3.40.1390.10">
    <property type="entry name" value="MurE/MurF, N-terminal domain"/>
    <property type="match status" value="1"/>
</dbReference>
<feature type="binding site" evidence="4">
    <location>
        <begin position="163"/>
        <end position="164"/>
    </location>
    <ligand>
        <name>UDP-N-acetyl-alpha-D-muramoyl-L-alanyl-D-glutamate</name>
        <dbReference type="ChEBI" id="CHEBI:83900"/>
    </ligand>
</feature>
<feature type="binding site" evidence="4">
    <location>
        <position position="465"/>
    </location>
    <ligand>
        <name>meso-2,6-diaminopimelate</name>
        <dbReference type="ChEBI" id="CHEBI:57791"/>
    </ligand>
</feature>
<dbReference type="OrthoDB" id="9800958at2"/>
<dbReference type="NCBIfam" id="NF001124">
    <property type="entry name" value="PRK00139.1-2"/>
    <property type="match status" value="1"/>
</dbReference>
<dbReference type="SUPFAM" id="SSF53244">
    <property type="entry name" value="MurD-like peptide ligases, peptide-binding domain"/>
    <property type="match status" value="1"/>
</dbReference>
<evidence type="ECO:0000259" key="6">
    <source>
        <dbReference type="Pfam" id="PF02875"/>
    </source>
</evidence>
<organism evidence="8 9">
    <name type="scientific">Corynebacterium argentoratense DSM 44202</name>
    <dbReference type="NCBI Taxonomy" id="1348662"/>
    <lineage>
        <taxon>Bacteria</taxon>
        <taxon>Bacillati</taxon>
        <taxon>Actinomycetota</taxon>
        <taxon>Actinomycetes</taxon>
        <taxon>Mycobacteriales</taxon>
        <taxon>Corynebacteriaceae</taxon>
        <taxon>Corynebacterium</taxon>
    </lineage>
</organism>
<feature type="domain" description="Mur ligase central" evidence="7">
    <location>
        <begin position="119"/>
        <end position="318"/>
    </location>
</feature>
<dbReference type="GO" id="GO:0071555">
    <property type="term" value="P:cell wall organization"/>
    <property type="evidence" value="ECO:0007669"/>
    <property type="project" value="UniProtKB-KW"/>
</dbReference>
<dbReference type="UniPathway" id="UPA00219"/>
<dbReference type="SUPFAM" id="SSF53623">
    <property type="entry name" value="MurD-like peptide ligases, catalytic domain"/>
    <property type="match status" value="1"/>
</dbReference>
<dbReference type="PANTHER" id="PTHR23135">
    <property type="entry name" value="MUR LIGASE FAMILY MEMBER"/>
    <property type="match status" value="1"/>
</dbReference>
<comment type="function">
    <text evidence="4">Catalyzes the addition of meso-diaminopimelic acid to the nucleotide precursor UDP-N-acetylmuramoyl-L-alanyl-D-glutamate (UMAG) in the biosynthesis of bacterial cell-wall peptidoglycan.</text>
</comment>
<comment type="PTM">
    <text evidence="4">Carboxylation is probably crucial for Mg(2+) binding and, consequently, for the gamma-phosphate positioning of ATP.</text>
</comment>
<dbReference type="InterPro" id="IPR035911">
    <property type="entry name" value="MurE/MurF_N"/>
</dbReference>
<dbReference type="PATRIC" id="fig|1348662.3.peg.1312"/>
<dbReference type="GO" id="GO:0009252">
    <property type="term" value="P:peptidoglycan biosynthetic process"/>
    <property type="evidence" value="ECO:0007669"/>
    <property type="project" value="UniProtKB-UniRule"/>
</dbReference>
<dbReference type="KEGG" id="caz:CARG_06680"/>
<comment type="cofactor">
    <cofactor evidence="4">
        <name>Mg(2+)</name>
        <dbReference type="ChEBI" id="CHEBI:18420"/>
    </cofactor>
</comment>
<keyword evidence="4 5" id="KW-0133">Cell shape</keyword>
<dbReference type="GO" id="GO:0008360">
    <property type="term" value="P:regulation of cell shape"/>
    <property type="evidence" value="ECO:0007669"/>
    <property type="project" value="UniProtKB-KW"/>
</dbReference>
<comment type="subcellular location">
    <subcellularLocation>
        <location evidence="4 5">Cytoplasm</location>
    </subcellularLocation>
</comment>
<dbReference type="HOGENOM" id="CLU_022291_4_1_11"/>
<dbReference type="GeneID" id="78250103"/>